<organism evidence="2 3">
    <name type="scientific">Promicromonospora vindobonensis</name>
    <dbReference type="NCBI Taxonomy" id="195748"/>
    <lineage>
        <taxon>Bacteria</taxon>
        <taxon>Bacillati</taxon>
        <taxon>Actinomycetota</taxon>
        <taxon>Actinomycetes</taxon>
        <taxon>Micrococcales</taxon>
        <taxon>Promicromonosporaceae</taxon>
        <taxon>Promicromonospora</taxon>
    </lineage>
</organism>
<dbReference type="RefSeq" id="WP_377188498.1">
    <property type="nucleotide sequence ID" value="NZ_JBHUOG010000002.1"/>
</dbReference>
<gene>
    <name evidence="2" type="ORF">ACFS27_23815</name>
</gene>
<feature type="region of interest" description="Disordered" evidence="1">
    <location>
        <begin position="226"/>
        <end position="246"/>
    </location>
</feature>
<sequence length="246" mass="27164">MATRDPSDRRRPHEDVPTAPRRAAGSIRLDVVATEAADFQVRVFVDDVEMTSRGAGLGMPPSKLFVPENRLVATAESRVVPIARCTCGVYGCGVTDVRIQREDDVVHWDWIGQTPTGHGATFSAARYDAEVARAGADHAWERPTDTAERLILTGTDRTRLADEGVKLRFAELVFDDPSTYRVVLQTTDNRYHVILHFPLRGRSPVDAVDEVLETLGAPPASWSATFHPSRRDVTGPPAMAGENWHR</sequence>
<feature type="compositionally biased region" description="Basic and acidic residues" evidence="1">
    <location>
        <begin position="1"/>
        <end position="16"/>
    </location>
</feature>
<proteinExistence type="predicted"/>
<name>A0ABW5W169_9MICO</name>
<evidence type="ECO:0000313" key="3">
    <source>
        <dbReference type="Proteomes" id="UP001597479"/>
    </source>
</evidence>
<evidence type="ECO:0000256" key="1">
    <source>
        <dbReference type="SAM" id="MobiDB-lite"/>
    </source>
</evidence>
<dbReference type="Proteomes" id="UP001597479">
    <property type="component" value="Unassembled WGS sequence"/>
</dbReference>
<keyword evidence="3" id="KW-1185">Reference proteome</keyword>
<accession>A0ABW5W169</accession>
<feature type="region of interest" description="Disordered" evidence="1">
    <location>
        <begin position="1"/>
        <end position="22"/>
    </location>
</feature>
<comment type="caution">
    <text evidence="2">The sequence shown here is derived from an EMBL/GenBank/DDBJ whole genome shotgun (WGS) entry which is preliminary data.</text>
</comment>
<dbReference type="EMBL" id="JBHUOG010000002">
    <property type="protein sequence ID" value="MFD2796610.1"/>
    <property type="molecule type" value="Genomic_DNA"/>
</dbReference>
<evidence type="ECO:0000313" key="2">
    <source>
        <dbReference type="EMBL" id="MFD2796610.1"/>
    </source>
</evidence>
<reference evidence="3" key="1">
    <citation type="journal article" date="2019" name="Int. J. Syst. Evol. Microbiol.">
        <title>The Global Catalogue of Microorganisms (GCM) 10K type strain sequencing project: providing services to taxonomists for standard genome sequencing and annotation.</title>
        <authorList>
            <consortium name="The Broad Institute Genomics Platform"/>
            <consortium name="The Broad Institute Genome Sequencing Center for Infectious Disease"/>
            <person name="Wu L."/>
            <person name="Ma J."/>
        </authorList>
    </citation>
    <scope>NUCLEOTIDE SEQUENCE [LARGE SCALE GENOMIC DNA]</scope>
    <source>
        <strain evidence="3">CCM 7044</strain>
    </source>
</reference>
<protein>
    <submittedName>
        <fullName evidence="2">Uncharacterized protein</fullName>
    </submittedName>
</protein>